<dbReference type="Proteomes" id="UP001283361">
    <property type="component" value="Unassembled WGS sequence"/>
</dbReference>
<name>A0AAE1CSK1_9GAST</name>
<reference evidence="1" key="1">
    <citation type="journal article" date="2023" name="G3 (Bethesda)">
        <title>A reference genome for the long-term kleptoplast-retaining sea slug Elysia crispata morphotype clarki.</title>
        <authorList>
            <person name="Eastman K.E."/>
            <person name="Pendleton A.L."/>
            <person name="Shaikh M.A."/>
            <person name="Suttiyut T."/>
            <person name="Ogas R."/>
            <person name="Tomko P."/>
            <person name="Gavelis G."/>
            <person name="Widhalm J.R."/>
            <person name="Wisecaver J.H."/>
        </authorList>
    </citation>
    <scope>NUCLEOTIDE SEQUENCE</scope>
    <source>
        <strain evidence="1">ECLA1</strain>
    </source>
</reference>
<comment type="caution">
    <text evidence="1">The sequence shown here is derived from an EMBL/GenBank/DDBJ whole genome shotgun (WGS) entry which is preliminary data.</text>
</comment>
<protein>
    <submittedName>
        <fullName evidence="1">Uncharacterized protein</fullName>
    </submittedName>
</protein>
<dbReference type="EMBL" id="JAWDGP010006910">
    <property type="protein sequence ID" value="KAK3733146.1"/>
    <property type="molecule type" value="Genomic_DNA"/>
</dbReference>
<evidence type="ECO:0000313" key="1">
    <source>
        <dbReference type="EMBL" id="KAK3733146.1"/>
    </source>
</evidence>
<keyword evidence="2" id="KW-1185">Reference proteome</keyword>
<dbReference type="AlphaFoldDB" id="A0AAE1CSK1"/>
<gene>
    <name evidence="1" type="ORF">RRG08_046070</name>
</gene>
<proteinExistence type="predicted"/>
<evidence type="ECO:0000313" key="2">
    <source>
        <dbReference type="Proteomes" id="UP001283361"/>
    </source>
</evidence>
<accession>A0AAE1CSK1</accession>
<sequence length="190" mass="21607">MGRSEDSETDPDRRCYENRQHWVLQSGHLEPDLGSFRWLKKEKISACECKDREIELYVGRVDNREYPDRARSTAGCVLNSAMPGWLRCSGIKGMGEGMRIYWAGSIYDGRAVRAIKLDPLTRLNDLPPSNRKKILRASTRARLHLASVRVFPQTVSIVSLMASGGQNVARIQWSRADNPWIRWHALADPG</sequence>
<organism evidence="1 2">
    <name type="scientific">Elysia crispata</name>
    <name type="common">lettuce slug</name>
    <dbReference type="NCBI Taxonomy" id="231223"/>
    <lineage>
        <taxon>Eukaryota</taxon>
        <taxon>Metazoa</taxon>
        <taxon>Spiralia</taxon>
        <taxon>Lophotrochozoa</taxon>
        <taxon>Mollusca</taxon>
        <taxon>Gastropoda</taxon>
        <taxon>Heterobranchia</taxon>
        <taxon>Euthyneura</taxon>
        <taxon>Panpulmonata</taxon>
        <taxon>Sacoglossa</taxon>
        <taxon>Placobranchoidea</taxon>
        <taxon>Plakobranchidae</taxon>
        <taxon>Elysia</taxon>
    </lineage>
</organism>